<protein>
    <submittedName>
        <fullName evidence="3">Uncharacterized protein</fullName>
    </submittedName>
</protein>
<evidence type="ECO:0000256" key="1">
    <source>
        <dbReference type="SAM" id="MobiDB-lite"/>
    </source>
</evidence>
<keyword evidence="2" id="KW-0812">Transmembrane</keyword>
<name>A0A267DXK6_9PLAT</name>
<evidence type="ECO:0000256" key="2">
    <source>
        <dbReference type="SAM" id="Phobius"/>
    </source>
</evidence>
<proteinExistence type="predicted"/>
<dbReference type="Proteomes" id="UP000215902">
    <property type="component" value="Unassembled WGS sequence"/>
</dbReference>
<dbReference type="AlphaFoldDB" id="A0A267DXK6"/>
<feature type="region of interest" description="Disordered" evidence="1">
    <location>
        <begin position="85"/>
        <end position="104"/>
    </location>
</feature>
<evidence type="ECO:0000313" key="5">
    <source>
        <dbReference type="Proteomes" id="UP000215902"/>
    </source>
</evidence>
<dbReference type="EMBL" id="NIVC01003112">
    <property type="protein sequence ID" value="PAA53232.1"/>
    <property type="molecule type" value="Genomic_DNA"/>
</dbReference>
<accession>A0A267DXK6</accession>
<dbReference type="EMBL" id="NIVC01002455">
    <property type="protein sequence ID" value="PAA57703.1"/>
    <property type="molecule type" value="Genomic_DNA"/>
</dbReference>
<keyword evidence="2" id="KW-1133">Transmembrane helix</keyword>
<sequence length="104" mass="11677">MSSREEIETIRLWINLTYGSIMMIGWICILCAYYCCCKETCRPQMGSNLFGRGAQAVEQGGNVTTGPAETVIVIRQEDEPHVLLQPPQMQPQSEPAPPEYTEKI</sequence>
<evidence type="ECO:0000313" key="3">
    <source>
        <dbReference type="EMBL" id="PAA53232.1"/>
    </source>
</evidence>
<keyword evidence="2" id="KW-0472">Membrane</keyword>
<organism evidence="3 5">
    <name type="scientific">Macrostomum lignano</name>
    <dbReference type="NCBI Taxonomy" id="282301"/>
    <lineage>
        <taxon>Eukaryota</taxon>
        <taxon>Metazoa</taxon>
        <taxon>Spiralia</taxon>
        <taxon>Lophotrochozoa</taxon>
        <taxon>Platyhelminthes</taxon>
        <taxon>Rhabditophora</taxon>
        <taxon>Macrostomorpha</taxon>
        <taxon>Macrostomida</taxon>
        <taxon>Macrostomidae</taxon>
        <taxon>Macrostomum</taxon>
    </lineage>
</organism>
<evidence type="ECO:0000313" key="4">
    <source>
        <dbReference type="EMBL" id="PAA57703.1"/>
    </source>
</evidence>
<comment type="caution">
    <text evidence="3">The sequence shown here is derived from an EMBL/GenBank/DDBJ whole genome shotgun (WGS) entry which is preliminary data.</text>
</comment>
<gene>
    <name evidence="4" type="ORF">BOX15_Mlig003630g2</name>
    <name evidence="3" type="ORF">BOX15_Mlig003630g3</name>
</gene>
<feature type="transmembrane region" description="Helical" evidence="2">
    <location>
        <begin position="12"/>
        <end position="34"/>
    </location>
</feature>
<reference evidence="3 5" key="1">
    <citation type="submission" date="2017-06" db="EMBL/GenBank/DDBJ databases">
        <title>A platform for efficient transgenesis in Macrostomum lignano, a flatworm model organism for stem cell research.</title>
        <authorList>
            <person name="Berezikov E."/>
        </authorList>
    </citation>
    <scope>NUCLEOTIDE SEQUENCE [LARGE SCALE GENOMIC DNA]</scope>
    <source>
        <strain evidence="3">DV1</strain>
        <tissue evidence="3">Whole organism</tissue>
    </source>
</reference>
<keyword evidence="5" id="KW-1185">Reference proteome</keyword>